<evidence type="ECO:0000313" key="2">
    <source>
        <dbReference type="EMBL" id="TFB76115.1"/>
    </source>
</evidence>
<evidence type="ECO:0000313" key="3">
    <source>
        <dbReference type="Proteomes" id="UP000199639"/>
    </source>
</evidence>
<reference evidence="2 4" key="2">
    <citation type="submission" date="2019-03" db="EMBL/GenBank/DDBJ databases">
        <title>Genomics of glacier-inhabiting Cryobacterium strains.</title>
        <authorList>
            <person name="Liu Q."/>
            <person name="Xin Y.-H."/>
        </authorList>
    </citation>
    <scope>NUCLEOTIDE SEQUENCE [LARGE SCALE GENOMIC DNA]</scope>
    <source>
        <strain evidence="2 4">Hh8</strain>
    </source>
</reference>
<proteinExistence type="predicted"/>
<accession>A0A4R8V4T4</accession>
<dbReference type="Proteomes" id="UP000199639">
    <property type="component" value="Unassembled WGS sequence"/>
</dbReference>
<evidence type="ECO:0000313" key="1">
    <source>
        <dbReference type="EMBL" id="SDN99931.1"/>
    </source>
</evidence>
<dbReference type="RefSeq" id="WP_092341326.1">
    <property type="nucleotide sequence ID" value="NZ_FNIB01000009.1"/>
</dbReference>
<dbReference type="EMBL" id="SOFD01000028">
    <property type="protein sequence ID" value="TFB76115.1"/>
    <property type="molecule type" value="Genomic_DNA"/>
</dbReference>
<keyword evidence="4" id="KW-1185">Reference proteome</keyword>
<reference evidence="1 3" key="1">
    <citation type="submission" date="2016-10" db="EMBL/GenBank/DDBJ databases">
        <authorList>
            <person name="Varghese N."/>
            <person name="Submissions S."/>
        </authorList>
    </citation>
    <scope>NUCLEOTIDE SEQUENCE [LARGE SCALE GENOMIC DNA]</scope>
    <source>
        <strain evidence="1 3">CGMCC 1.11215</strain>
    </source>
</reference>
<organism evidence="1 3">
    <name type="scientific">Cryobacterium flavum</name>
    <dbReference type="NCBI Taxonomy" id="1424659"/>
    <lineage>
        <taxon>Bacteria</taxon>
        <taxon>Bacillati</taxon>
        <taxon>Actinomycetota</taxon>
        <taxon>Actinomycetes</taxon>
        <taxon>Micrococcales</taxon>
        <taxon>Microbacteriaceae</taxon>
        <taxon>Cryobacterium</taxon>
    </lineage>
</organism>
<evidence type="ECO:0000313" key="4">
    <source>
        <dbReference type="Proteomes" id="UP000298252"/>
    </source>
</evidence>
<sequence length="177" mass="19855">MIHVDAAVRQMLEMPHDDRRAARDAIIMSVLPAIGFSSKKWCRDNADPWYTQLADVEGEAALIVTKLIGTIAKRRTPSKVRDWDAYLKSALDGSVRRWFKSSAVTGFAELEPTERRLAHTAWIVEGLREELMREPTVGEALAAQHANRWAREKDPKRHGSLASVDEVRSVLARAIAA</sequence>
<dbReference type="AlphaFoldDB" id="A0A4R8V4T4"/>
<name>A0A4R8V4T4_9MICO</name>
<dbReference type="STRING" id="1424659.SAMN05216368_1097"/>
<dbReference type="EMBL" id="FNIB01000009">
    <property type="protein sequence ID" value="SDN99931.1"/>
    <property type="molecule type" value="Genomic_DNA"/>
</dbReference>
<protein>
    <submittedName>
        <fullName evidence="1">Uncharacterized protein</fullName>
    </submittedName>
</protein>
<gene>
    <name evidence="2" type="ORF">E3O21_11715</name>
    <name evidence="1" type="ORF">SAMN05216368_1097</name>
</gene>
<dbReference type="Proteomes" id="UP000298252">
    <property type="component" value="Unassembled WGS sequence"/>
</dbReference>